<dbReference type="EMBL" id="FQTW01000001">
    <property type="protein sequence ID" value="SHE36674.1"/>
    <property type="molecule type" value="Genomic_DNA"/>
</dbReference>
<dbReference type="Proteomes" id="UP000184462">
    <property type="component" value="Unassembled WGS sequence"/>
</dbReference>
<evidence type="ECO:0000313" key="1">
    <source>
        <dbReference type="EMBL" id="SHE36674.1"/>
    </source>
</evidence>
<dbReference type="PANTHER" id="PTHR30292">
    <property type="entry name" value="UNCHARACTERIZED PROTEIN YBGL-RELATED"/>
    <property type="match status" value="1"/>
</dbReference>
<dbReference type="InterPro" id="IPR005501">
    <property type="entry name" value="LamB/YcsF/PxpA-like"/>
</dbReference>
<dbReference type="RefSeq" id="WP_073191219.1">
    <property type="nucleotide sequence ID" value="NZ_FQTW01000001.1"/>
</dbReference>
<evidence type="ECO:0000313" key="2">
    <source>
        <dbReference type="Proteomes" id="UP000184462"/>
    </source>
</evidence>
<dbReference type="Pfam" id="PF03746">
    <property type="entry name" value="LamB_YcsF"/>
    <property type="match status" value="1"/>
</dbReference>
<dbReference type="PANTHER" id="PTHR30292:SF0">
    <property type="entry name" value="5-OXOPROLINASE SUBUNIT A"/>
    <property type="match status" value="1"/>
</dbReference>
<dbReference type="CDD" id="cd10801">
    <property type="entry name" value="LamB_YcsF_like_1"/>
    <property type="match status" value="1"/>
</dbReference>
<proteinExistence type="predicted"/>
<dbReference type="GO" id="GO:0005975">
    <property type="term" value="P:carbohydrate metabolic process"/>
    <property type="evidence" value="ECO:0007669"/>
    <property type="project" value="InterPro"/>
</dbReference>
<gene>
    <name evidence="1" type="ORF">SAMN05444278_101367</name>
</gene>
<keyword evidence="2" id="KW-1185">Reference proteome</keyword>
<organism evidence="1 2">
    <name type="scientific">Psychroflexus salarius</name>
    <dbReference type="NCBI Taxonomy" id="1155689"/>
    <lineage>
        <taxon>Bacteria</taxon>
        <taxon>Pseudomonadati</taxon>
        <taxon>Bacteroidota</taxon>
        <taxon>Flavobacteriia</taxon>
        <taxon>Flavobacteriales</taxon>
        <taxon>Flavobacteriaceae</taxon>
        <taxon>Psychroflexus</taxon>
    </lineage>
</organism>
<dbReference type="AlphaFoldDB" id="A0A1M4SWS4"/>
<dbReference type="Gene3D" id="3.20.20.370">
    <property type="entry name" value="Glycoside hydrolase/deacetylase"/>
    <property type="match status" value="1"/>
</dbReference>
<protein>
    <submittedName>
        <fullName evidence="1">UPF0271 protein</fullName>
    </submittedName>
</protein>
<dbReference type="STRING" id="1155689.SAMN05444278_101367"/>
<accession>A0A1M4SWS4</accession>
<dbReference type="InterPro" id="IPR011330">
    <property type="entry name" value="Glyco_hydro/deAcase_b/a-brl"/>
</dbReference>
<name>A0A1M4SWS4_9FLAO</name>
<reference evidence="1 2" key="1">
    <citation type="submission" date="2016-11" db="EMBL/GenBank/DDBJ databases">
        <authorList>
            <person name="Jaros S."/>
            <person name="Januszkiewicz K."/>
            <person name="Wedrychowicz H."/>
        </authorList>
    </citation>
    <scope>NUCLEOTIDE SEQUENCE [LARGE SCALE GENOMIC DNA]</scope>
    <source>
        <strain evidence="1 2">DSM 25661</strain>
    </source>
</reference>
<dbReference type="OrthoDB" id="9773478at2"/>
<sequence length="243" mass="27899">MKPININCDLAEGYEYESQIMPLISSCNIACGGHYGTETSIKKAIQQAQQHQVKIGAHPSFPDKENFGRKLMNISSQELRLSLSAQLHHFRELCQDEDADWHHIKFHGALYNHLAKDKDLAKLCFEVIEDLNREVVVFTLPESELLNFKSDKIKYWVEGFADRTYADDFSLTPRKFSNAMHDTSKAIFNQVLNLAEAKIISTSGKIKKQTIDTICLHSDSKLTLNHLEYLHEQLPKFGYEIER</sequence>
<dbReference type="SUPFAM" id="SSF88713">
    <property type="entry name" value="Glycoside hydrolase/deacetylase"/>
    <property type="match status" value="1"/>
</dbReference>